<proteinExistence type="predicted"/>
<name>A0AAW1KME3_POPJA</name>
<gene>
    <name evidence="7" type="ORF">QE152_g22192</name>
</gene>
<evidence type="ECO:0000313" key="8">
    <source>
        <dbReference type="Proteomes" id="UP001458880"/>
    </source>
</evidence>
<dbReference type="Proteomes" id="UP001458880">
    <property type="component" value="Unassembled WGS sequence"/>
</dbReference>
<dbReference type="GO" id="GO:0003677">
    <property type="term" value="F:DNA binding"/>
    <property type="evidence" value="ECO:0007669"/>
    <property type="project" value="UniProtKB-KW"/>
</dbReference>
<dbReference type="InterPro" id="IPR028002">
    <property type="entry name" value="Myb_DNA-bind_5"/>
</dbReference>
<accession>A0AAW1KME3</accession>
<keyword evidence="4" id="KW-0804">Transcription</keyword>
<reference evidence="7 8" key="1">
    <citation type="journal article" date="2024" name="BMC Genomics">
        <title>De novo assembly and annotation of Popillia japonica's genome with initial clues to its potential as an invasive pest.</title>
        <authorList>
            <person name="Cucini C."/>
            <person name="Boschi S."/>
            <person name="Funari R."/>
            <person name="Cardaioli E."/>
            <person name="Iannotti N."/>
            <person name="Marturano G."/>
            <person name="Paoli F."/>
            <person name="Bruttini M."/>
            <person name="Carapelli A."/>
            <person name="Frati F."/>
            <person name="Nardi F."/>
        </authorList>
    </citation>
    <scope>NUCLEOTIDE SEQUENCE [LARGE SCALE GENOMIC DNA]</scope>
    <source>
        <strain evidence="7">DMR45628</strain>
    </source>
</reference>
<dbReference type="EMBL" id="JASPKY010000212">
    <property type="protein sequence ID" value="KAK9720245.1"/>
    <property type="molecule type" value="Genomic_DNA"/>
</dbReference>
<comment type="caution">
    <text evidence="7">The sequence shown here is derived from an EMBL/GenBank/DDBJ whole genome shotgun (WGS) entry which is preliminary data.</text>
</comment>
<sequence>MGSQRSERLSTPVRIKMLLPVSFVHLYTQSQPPGKRICSCNFNKEEELLLLKKFKFKSVIECKTTNKSSLGDKENAWQKIAVSFNVKHLQARSATQINTKYDNLKAKARKGVAMLKLCGTGTGGGPGVRDLHCVMKAILIIIIINFQAVLGAATKYNGDGQKNCVIKDVVKDNQILFSVIDEA</sequence>
<comment type="subunit">
    <text evidence="1">Self-associates forming complexes of several hundred monomers.</text>
</comment>
<dbReference type="Pfam" id="PF13873">
    <property type="entry name" value="Myb_DNA-bind_5"/>
    <property type="match status" value="1"/>
</dbReference>
<evidence type="ECO:0000256" key="5">
    <source>
        <dbReference type="ARBA" id="ARBA00025466"/>
    </source>
</evidence>
<evidence type="ECO:0000256" key="2">
    <source>
        <dbReference type="ARBA" id="ARBA00016807"/>
    </source>
</evidence>
<evidence type="ECO:0000313" key="7">
    <source>
        <dbReference type="EMBL" id="KAK9720245.1"/>
    </source>
</evidence>
<evidence type="ECO:0000256" key="3">
    <source>
        <dbReference type="ARBA" id="ARBA00023015"/>
    </source>
</evidence>
<comment type="function">
    <text evidence="5">Involved in transvection phenomena (= synapsis-dependent gene expression), where the synaptic pairing of chromosomes carrying genes with which zeste interacts influences the expression of these genes. Zeste binds to DNA and stimulates transcription from a nearby promoter.</text>
</comment>
<evidence type="ECO:0000256" key="1">
    <source>
        <dbReference type="ARBA" id="ARBA00011764"/>
    </source>
</evidence>
<organism evidence="7 8">
    <name type="scientific">Popillia japonica</name>
    <name type="common">Japanese beetle</name>
    <dbReference type="NCBI Taxonomy" id="7064"/>
    <lineage>
        <taxon>Eukaryota</taxon>
        <taxon>Metazoa</taxon>
        <taxon>Ecdysozoa</taxon>
        <taxon>Arthropoda</taxon>
        <taxon>Hexapoda</taxon>
        <taxon>Insecta</taxon>
        <taxon>Pterygota</taxon>
        <taxon>Neoptera</taxon>
        <taxon>Endopterygota</taxon>
        <taxon>Coleoptera</taxon>
        <taxon>Polyphaga</taxon>
        <taxon>Scarabaeiformia</taxon>
        <taxon>Scarabaeidae</taxon>
        <taxon>Rutelinae</taxon>
        <taxon>Popillia</taxon>
    </lineage>
</organism>
<evidence type="ECO:0000259" key="6">
    <source>
        <dbReference type="Pfam" id="PF13873"/>
    </source>
</evidence>
<evidence type="ECO:0000256" key="4">
    <source>
        <dbReference type="ARBA" id="ARBA00023163"/>
    </source>
</evidence>
<feature type="domain" description="Myb/SANT-like DNA-binding" evidence="6">
    <location>
        <begin position="41"/>
        <end position="112"/>
    </location>
</feature>
<keyword evidence="7" id="KW-0238">DNA-binding</keyword>
<keyword evidence="3" id="KW-0805">Transcription regulation</keyword>
<keyword evidence="8" id="KW-1185">Reference proteome</keyword>
<protein>
    <recommendedName>
        <fullName evidence="2">Regulatory protein zeste</fullName>
    </recommendedName>
</protein>
<dbReference type="AlphaFoldDB" id="A0AAW1KME3"/>